<dbReference type="AlphaFoldDB" id="A0A955I650"/>
<protein>
    <submittedName>
        <fullName evidence="2">Uncharacterized protein</fullName>
    </submittedName>
</protein>
<feature type="transmembrane region" description="Helical" evidence="1">
    <location>
        <begin position="32"/>
        <end position="56"/>
    </location>
</feature>
<name>A0A955I650_9BACT</name>
<keyword evidence="1" id="KW-1133">Transmembrane helix</keyword>
<organism evidence="2 3">
    <name type="scientific">Candidatus Dojkabacteria bacterium</name>
    <dbReference type="NCBI Taxonomy" id="2099670"/>
    <lineage>
        <taxon>Bacteria</taxon>
        <taxon>Candidatus Dojkabacteria</taxon>
    </lineage>
</organism>
<reference evidence="2" key="1">
    <citation type="submission" date="2020-04" db="EMBL/GenBank/DDBJ databases">
        <authorList>
            <person name="Zhang T."/>
        </authorList>
    </citation>
    <scope>NUCLEOTIDE SEQUENCE</scope>
    <source>
        <strain evidence="2">HKST-UBA12</strain>
    </source>
</reference>
<evidence type="ECO:0000313" key="2">
    <source>
        <dbReference type="EMBL" id="MCA9379151.1"/>
    </source>
</evidence>
<proteinExistence type="predicted"/>
<dbReference type="EMBL" id="JAGQLI010000094">
    <property type="protein sequence ID" value="MCA9379151.1"/>
    <property type="molecule type" value="Genomic_DNA"/>
</dbReference>
<evidence type="ECO:0000313" key="3">
    <source>
        <dbReference type="Proteomes" id="UP000760819"/>
    </source>
</evidence>
<keyword evidence="1" id="KW-0812">Transmembrane</keyword>
<sequence>MASDRSIFKFNLLPGKSADDVKMEVKRDNSTFYAVLLVVSASVMYLAIVLIQALLLTPRLRSLTTQLAERQQVEASYGEVQSAYGELFIKTKTLKPVLAKNIDTSEIFRVADGIKGGRADIVIESYSRERTGEFVFLILSPEFVDASELIKNASELTGVSDVEVRTVAVNENTGLVRTTLALNIEAVNG</sequence>
<gene>
    <name evidence="2" type="ORF">KC640_01870</name>
</gene>
<dbReference type="Proteomes" id="UP000760819">
    <property type="component" value="Unassembled WGS sequence"/>
</dbReference>
<comment type="caution">
    <text evidence="2">The sequence shown here is derived from an EMBL/GenBank/DDBJ whole genome shotgun (WGS) entry which is preliminary data.</text>
</comment>
<reference evidence="2" key="2">
    <citation type="journal article" date="2021" name="Microbiome">
        <title>Successional dynamics and alternative stable states in a saline activated sludge microbial community over 9 years.</title>
        <authorList>
            <person name="Wang Y."/>
            <person name="Ye J."/>
            <person name="Ju F."/>
            <person name="Liu L."/>
            <person name="Boyd J.A."/>
            <person name="Deng Y."/>
            <person name="Parks D.H."/>
            <person name="Jiang X."/>
            <person name="Yin X."/>
            <person name="Woodcroft B.J."/>
            <person name="Tyson G.W."/>
            <person name="Hugenholtz P."/>
            <person name="Polz M.F."/>
            <person name="Zhang T."/>
        </authorList>
    </citation>
    <scope>NUCLEOTIDE SEQUENCE</scope>
    <source>
        <strain evidence="2">HKST-UBA12</strain>
    </source>
</reference>
<evidence type="ECO:0000256" key="1">
    <source>
        <dbReference type="SAM" id="Phobius"/>
    </source>
</evidence>
<keyword evidence="1" id="KW-0472">Membrane</keyword>
<accession>A0A955I650</accession>